<gene>
    <name evidence="1" type="ORF">J07HQW1_00572</name>
</gene>
<dbReference type="STRING" id="1238424.J07HQW1_00572"/>
<reference evidence="1 2" key="1">
    <citation type="journal article" date="2013" name="PLoS ONE">
        <title>Assembly-driven community genomics of a hypersaline microbial ecosystem.</title>
        <authorList>
            <person name="Podell S."/>
            <person name="Ugalde J.A."/>
            <person name="Narasingarao P."/>
            <person name="Banfield J.F."/>
            <person name="Heidelberg K.B."/>
            <person name="Allen E.E."/>
        </authorList>
    </citation>
    <scope>NUCLEOTIDE SEQUENCE [LARGE SCALE GENOMIC DNA]</scope>
    <source>
        <strain evidence="2">J07HQW1</strain>
    </source>
</reference>
<dbReference type="AlphaFoldDB" id="U1MLK0"/>
<accession>U1MLK0</accession>
<proteinExistence type="predicted"/>
<dbReference type="EMBL" id="KE356560">
    <property type="protein sequence ID" value="ERG90549.1"/>
    <property type="molecule type" value="Genomic_DNA"/>
</dbReference>
<protein>
    <submittedName>
        <fullName evidence="1">Uncharacterized protein</fullName>
    </submittedName>
</protein>
<evidence type="ECO:0000313" key="2">
    <source>
        <dbReference type="Proteomes" id="UP000030649"/>
    </source>
</evidence>
<organism evidence="1 2">
    <name type="scientific">Haloquadratum walsbyi J07HQW1</name>
    <dbReference type="NCBI Taxonomy" id="1238424"/>
    <lineage>
        <taxon>Archaea</taxon>
        <taxon>Methanobacteriati</taxon>
        <taxon>Methanobacteriota</taxon>
        <taxon>Stenosarchaea group</taxon>
        <taxon>Halobacteria</taxon>
        <taxon>Halobacteriales</taxon>
        <taxon>Haloferacaceae</taxon>
        <taxon>Haloquadratum</taxon>
    </lineage>
</organism>
<sequence>MFDRAGVEPSFEPADVNRVDYTELPAVKSDEELWTAIYERVARIAGGEGIHAKRLAVVGNLISVSEAAAERVTGNRPAVQTGRVAGHVRRASIL</sequence>
<name>U1MLK0_9EURY</name>
<dbReference type="HOGENOM" id="CLU_2379352_0_0_2"/>
<evidence type="ECO:0000313" key="1">
    <source>
        <dbReference type="EMBL" id="ERG90549.1"/>
    </source>
</evidence>
<dbReference type="Proteomes" id="UP000030649">
    <property type="component" value="Unassembled WGS sequence"/>
</dbReference>